<dbReference type="EMBL" id="JAVIZA010000001">
    <property type="protein sequence ID" value="MDR6166883.1"/>
    <property type="molecule type" value="Genomic_DNA"/>
</dbReference>
<sequence length="118" mass="12721">MDLSWMWLLLIAAGAAMQVVSVLWFERLRPGIPYPMWTFPTREPGRVRAVRIVGVAFIIFGSTMFASSLSGLWFLAPIAVTVAFVPMLAAIYFVNGGFTSSSGQRAQSASSAPSASSD</sequence>
<keyword evidence="3" id="KW-1185">Reference proteome</keyword>
<comment type="caution">
    <text evidence="2">The sequence shown here is derived from an EMBL/GenBank/DDBJ whole genome shotgun (WGS) entry which is preliminary data.</text>
</comment>
<proteinExistence type="predicted"/>
<reference evidence="2 3" key="1">
    <citation type="submission" date="2023-08" db="EMBL/GenBank/DDBJ databases">
        <title>Functional and genomic diversity of the sorghum phyllosphere microbiome.</title>
        <authorList>
            <person name="Shade A."/>
        </authorList>
    </citation>
    <scope>NUCLEOTIDE SEQUENCE [LARGE SCALE GENOMIC DNA]</scope>
    <source>
        <strain evidence="2 3">SORGH_AS_0919</strain>
    </source>
</reference>
<dbReference type="Proteomes" id="UP001260188">
    <property type="component" value="Unassembled WGS sequence"/>
</dbReference>
<feature type="transmembrane region" description="Helical" evidence="1">
    <location>
        <begin position="6"/>
        <end position="25"/>
    </location>
</feature>
<feature type="transmembrane region" description="Helical" evidence="1">
    <location>
        <begin position="46"/>
        <end position="66"/>
    </location>
</feature>
<keyword evidence="1" id="KW-1133">Transmembrane helix</keyword>
<keyword evidence="1" id="KW-0472">Membrane</keyword>
<evidence type="ECO:0008006" key="4">
    <source>
        <dbReference type="Google" id="ProtNLM"/>
    </source>
</evidence>
<protein>
    <recommendedName>
        <fullName evidence="4">SdpI family protein</fullName>
    </recommendedName>
</protein>
<dbReference type="RefSeq" id="WP_088380153.1">
    <property type="nucleotide sequence ID" value="NZ_JAVIZA010000001.1"/>
</dbReference>
<keyword evidence="1" id="KW-0812">Transmembrane</keyword>
<feature type="transmembrane region" description="Helical" evidence="1">
    <location>
        <begin position="72"/>
        <end position="95"/>
    </location>
</feature>
<organism evidence="2 3">
    <name type="scientific">Microbacterium paludicola</name>
    <dbReference type="NCBI Taxonomy" id="300019"/>
    <lineage>
        <taxon>Bacteria</taxon>
        <taxon>Bacillati</taxon>
        <taxon>Actinomycetota</taxon>
        <taxon>Actinomycetes</taxon>
        <taxon>Micrococcales</taxon>
        <taxon>Microbacteriaceae</taxon>
        <taxon>Microbacterium</taxon>
    </lineage>
</organism>
<evidence type="ECO:0000313" key="2">
    <source>
        <dbReference type="EMBL" id="MDR6166883.1"/>
    </source>
</evidence>
<evidence type="ECO:0000256" key="1">
    <source>
        <dbReference type="SAM" id="Phobius"/>
    </source>
</evidence>
<accession>A0ABU1I1B2</accession>
<gene>
    <name evidence="2" type="ORF">QE367_001087</name>
</gene>
<name>A0ABU1I1B2_9MICO</name>
<evidence type="ECO:0000313" key="3">
    <source>
        <dbReference type="Proteomes" id="UP001260188"/>
    </source>
</evidence>